<evidence type="ECO:0000313" key="3">
    <source>
        <dbReference type="Proteomes" id="UP000000557"/>
    </source>
</evidence>
<dbReference type="InterPro" id="IPR041698">
    <property type="entry name" value="Methyltransf_25"/>
</dbReference>
<dbReference type="KEGG" id="gvi:gll3184"/>
<keyword evidence="3" id="KW-1185">Reference proteome</keyword>
<dbReference type="Gene3D" id="3.40.50.150">
    <property type="entry name" value="Vaccinia Virus protein VP39"/>
    <property type="match status" value="1"/>
</dbReference>
<dbReference type="HOGENOM" id="CLU_1254449_0_0_3"/>
<name>Q7NGI5_GLOVI</name>
<sequence>MQGSDEDLSSWFDRHKEAIERSYLVGDDPYLQSGWASTPERWLWARRVILKAVPHSGSFFDIGCANGLLLECLVQWANEQGVRLEPHGIDFSEALVELARTRLPAFADNLAVANAHDWQPQRAFDYVHTLLEYVPEALQQEYLDRLLRQAVLGGGRLIVSSYSSRRTGRAALDVASRLGSLGFRVEGDALSHDEDGWVLTHTTWLGKSSVTPFGITGPML</sequence>
<dbReference type="EMBL" id="BA000045">
    <property type="protein sequence ID" value="BAC91125.1"/>
    <property type="molecule type" value="Genomic_DNA"/>
</dbReference>
<dbReference type="eggNOG" id="COG4106">
    <property type="taxonomic scope" value="Bacteria"/>
</dbReference>
<dbReference type="OrthoDB" id="449182at2"/>
<dbReference type="Pfam" id="PF13649">
    <property type="entry name" value="Methyltransf_25"/>
    <property type="match status" value="1"/>
</dbReference>
<evidence type="ECO:0000259" key="1">
    <source>
        <dbReference type="Pfam" id="PF13649"/>
    </source>
</evidence>
<dbReference type="InParanoid" id="Q7NGI5"/>
<reference evidence="2 3" key="2">
    <citation type="journal article" date="2003" name="DNA Res.">
        <title>Complete genome structure of Gloeobacter violaceus PCC 7421, a cyanobacterium that lacks thylakoids (supplement).</title>
        <authorList>
            <person name="Nakamura Y."/>
            <person name="Kaneko T."/>
            <person name="Sato S."/>
            <person name="Mimuro M."/>
            <person name="Miyashita H."/>
            <person name="Tsuchiya T."/>
            <person name="Sasamoto S."/>
            <person name="Watanabe A."/>
            <person name="Kawashima K."/>
            <person name="Kishida Y."/>
            <person name="Kiyokawa C."/>
            <person name="Kohara M."/>
            <person name="Matsumoto M."/>
            <person name="Matsuno A."/>
            <person name="Nakazaki N."/>
            <person name="Shimpo S."/>
            <person name="Takeuchi C."/>
            <person name="Yamada M."/>
            <person name="Tabata S."/>
        </authorList>
    </citation>
    <scope>NUCLEOTIDE SEQUENCE [LARGE SCALE GENOMIC DNA]</scope>
    <source>
        <strain evidence="3">ATCC 29082 / PCC 7421</strain>
    </source>
</reference>
<organism evidence="2 3">
    <name type="scientific">Gloeobacter violaceus (strain ATCC 29082 / PCC 7421)</name>
    <dbReference type="NCBI Taxonomy" id="251221"/>
    <lineage>
        <taxon>Bacteria</taxon>
        <taxon>Bacillati</taxon>
        <taxon>Cyanobacteriota</taxon>
        <taxon>Cyanophyceae</taxon>
        <taxon>Gloeobacterales</taxon>
        <taxon>Gloeobacteraceae</taxon>
        <taxon>Gloeobacter</taxon>
    </lineage>
</organism>
<evidence type="ECO:0000313" key="2">
    <source>
        <dbReference type="EMBL" id="BAC91125.1"/>
    </source>
</evidence>
<proteinExistence type="predicted"/>
<dbReference type="RefSeq" id="WP_011143176.1">
    <property type="nucleotide sequence ID" value="NC_005125.1"/>
</dbReference>
<dbReference type="InterPro" id="IPR029063">
    <property type="entry name" value="SAM-dependent_MTases_sf"/>
</dbReference>
<dbReference type="Proteomes" id="UP000000557">
    <property type="component" value="Chromosome"/>
</dbReference>
<reference evidence="2 3" key="1">
    <citation type="journal article" date="2003" name="DNA Res.">
        <title>Complete genome structure of Gloeobacter violaceus PCC 7421, a cyanobacterium that lacks thylakoids.</title>
        <authorList>
            <person name="Nakamura Y."/>
            <person name="Kaneko T."/>
            <person name="Sato S."/>
            <person name="Mimuro M."/>
            <person name="Miyashita H."/>
            <person name="Tsuchiya T."/>
            <person name="Sasamoto S."/>
            <person name="Watanabe A."/>
            <person name="Kawashima K."/>
            <person name="Kishida Y."/>
            <person name="Kiyokawa C."/>
            <person name="Kohara M."/>
            <person name="Matsumoto M."/>
            <person name="Matsuno A."/>
            <person name="Nakazaki N."/>
            <person name="Shimpo S."/>
            <person name="Takeuchi C."/>
            <person name="Yamada M."/>
            <person name="Tabata S."/>
        </authorList>
    </citation>
    <scope>NUCLEOTIDE SEQUENCE [LARGE SCALE GENOMIC DNA]</scope>
    <source>
        <strain evidence="3">ATCC 29082 / PCC 7421</strain>
    </source>
</reference>
<feature type="domain" description="Methyltransferase" evidence="1">
    <location>
        <begin position="61"/>
        <end position="149"/>
    </location>
</feature>
<accession>Q7NGI5</accession>
<dbReference type="PANTHER" id="PTHR12843:SF5">
    <property type="entry name" value="EEF1A LYSINE METHYLTRANSFERASE 2"/>
    <property type="match status" value="1"/>
</dbReference>
<dbReference type="EnsemblBacteria" id="BAC91125">
    <property type="protein sequence ID" value="BAC91125"/>
    <property type="gene ID" value="BAC91125"/>
</dbReference>
<dbReference type="SUPFAM" id="SSF53335">
    <property type="entry name" value="S-adenosyl-L-methionine-dependent methyltransferases"/>
    <property type="match status" value="1"/>
</dbReference>
<dbReference type="AlphaFoldDB" id="Q7NGI5"/>
<dbReference type="PANTHER" id="PTHR12843">
    <property type="entry name" value="PROTEIN-LYSINE N-METHYLTRANSFERASE METTL10"/>
    <property type="match status" value="1"/>
</dbReference>
<gene>
    <name evidence="2" type="ordered locus">gll3184</name>
</gene>
<protein>
    <submittedName>
        <fullName evidence="2">Gll3184 protein</fullName>
    </submittedName>
</protein>